<proteinExistence type="predicted"/>
<dbReference type="Gene3D" id="2.60.40.10">
    <property type="entry name" value="Immunoglobulins"/>
    <property type="match status" value="2"/>
</dbReference>
<dbReference type="InterPro" id="IPR036116">
    <property type="entry name" value="FN3_sf"/>
</dbReference>
<accession>A0ABV9I054</accession>
<dbReference type="InterPro" id="IPR013783">
    <property type="entry name" value="Ig-like_fold"/>
</dbReference>
<dbReference type="InterPro" id="IPR000998">
    <property type="entry name" value="MAM_dom"/>
</dbReference>
<keyword evidence="1 2" id="KW-0732">Signal</keyword>
<name>A0ABV9I054_9FLAO</name>
<dbReference type="SUPFAM" id="SSF49899">
    <property type="entry name" value="Concanavalin A-like lectins/glucanases"/>
    <property type="match status" value="2"/>
</dbReference>
<dbReference type="InterPro" id="IPR003961">
    <property type="entry name" value="FN3_dom"/>
</dbReference>
<dbReference type="PROSITE" id="PS50060">
    <property type="entry name" value="MAM_2"/>
    <property type="match status" value="2"/>
</dbReference>
<evidence type="ECO:0000313" key="6">
    <source>
        <dbReference type="Proteomes" id="UP001596043"/>
    </source>
</evidence>
<sequence>MKKITIAILWLFCAFTTYAQDGSMSPTSIGQATYMREIPALSSMDNIIAAAGLEHVAPPKRRGSNTFIPGKGLPAGPDPLIQKQGAVQPIQGRAPVASFGAHQGTVLNDPTGAIGPNHYVYAFNSGFGILDRSGNVLLPEASLGTLFPGETLGDPVVVYDRYADRFIVMQFSNTPNGFLIAVGQGPDPVNDGWFTYRFNTGSFPDYEKLSIWSDGYYITANKDQGSITTSEVVFAVERDEMLVGNPNAQLIGFPLPGASNNGFYSPGGFNATGPTLPPVGVPHPIVYMQDDGWSGVSQDNLSIWDVSVNWNSPSSSSISSPQQINTAPFDAVFNGGSFNNLDEPGNGPNIDAIQATMMYMTNYRRFGTHNAAVMNFVVDVSGNDTKAGIRWYELRQTGDNQPWTIYQEGTYSQPNYSTFCASIGMDFQGNIGLAYTIVSSSVFTSLRYTGRLASDPLGTMTVAEQNIVDGNAQNNRSDGRYGDYAQLTIDPTDDLTFWHIGEYMNGSAATVRKSHVAAFRIGSAVPDFDPPSTPTSLIASNTGPTSTDLSWNASTDNIGVSGYDVYRDGVLIGAASSTAFTATGLTPSTTYSFFVIAKDAAGNQSGQSNSVSVTTSAVTACSGGISSFPYSESFESSLGAWTQATGDDLNWTRDSGGTPSTGTGPTTGADGAFYLFVEASGNGTGFPNKQAILNSPCFNLSSATQATFSFQYHMFGATDAGTIALEASNDDGISWVSLWSQTGNQGNQWIPIDINLAAYVGSGLQLRFNRITGGTWQADVALDAFELTASGGADTQAPSNPTSLTATNTTTTTTDLNWSASTDNVGVTDYDVLQNGVLIGTTANTFFDVIGLTPATTYNFIVVANDAAGNQSGASNTATVTTGSVGGAGCTGGISSFPYSESFESSLGAWTQGTGDDLNWLRDSAGTPSSGTGPTTGADGTWYLYVEASGNGTGFPNKQAILNSPCFDLNGASQATFSFQYHMFGSTDAGSIAVEASDDNGSTWTSIWSQTGNQGNQWNTVSLNLAAYVGNGLQLRFNRITGGTWQADVAIDDVSLTTGGTPNNCAASDLTLTINLDDYPEETAWTLTSGGSTVASNSYSTANPDGSTVVENINGLSSGDYVFTITDAFGDGICCGFGNGSYTLESSEGMIASGGDFGASDVTTFCVDDTKSQSLRTQPLAREDNNLFRIYPNPAETILNIDVQDASISNIKVFSMLGMLVTEVKDAGIRSIDVSNYKTGTYFIRITSGDTIITRRFIKK</sequence>
<keyword evidence="6" id="KW-1185">Reference proteome</keyword>
<dbReference type="Gene3D" id="2.60.120.200">
    <property type="match status" value="2"/>
</dbReference>
<dbReference type="PANTHER" id="PTHR23282:SF101">
    <property type="entry name" value="MAM DOMAIN-CONTAINING PROTEIN"/>
    <property type="match status" value="1"/>
</dbReference>
<organism evidence="5 6">
    <name type="scientific">Dokdonia ponticola</name>
    <dbReference type="NCBI Taxonomy" id="2041041"/>
    <lineage>
        <taxon>Bacteria</taxon>
        <taxon>Pseudomonadati</taxon>
        <taxon>Bacteroidota</taxon>
        <taxon>Flavobacteriia</taxon>
        <taxon>Flavobacteriales</taxon>
        <taxon>Flavobacteriaceae</taxon>
        <taxon>Dokdonia</taxon>
    </lineage>
</organism>
<dbReference type="PROSITE" id="PS50853">
    <property type="entry name" value="FN3"/>
    <property type="match status" value="2"/>
</dbReference>
<dbReference type="SMART" id="SM00137">
    <property type="entry name" value="MAM"/>
    <property type="match status" value="2"/>
</dbReference>
<dbReference type="SMART" id="SM00060">
    <property type="entry name" value="FN3"/>
    <property type="match status" value="2"/>
</dbReference>
<evidence type="ECO:0000256" key="2">
    <source>
        <dbReference type="SAM" id="SignalP"/>
    </source>
</evidence>
<dbReference type="Pfam" id="PF00629">
    <property type="entry name" value="MAM"/>
    <property type="match status" value="2"/>
</dbReference>
<dbReference type="RefSeq" id="WP_379980065.1">
    <property type="nucleotide sequence ID" value="NZ_JBHSFV010000009.1"/>
</dbReference>
<dbReference type="CDD" id="cd00063">
    <property type="entry name" value="FN3"/>
    <property type="match status" value="2"/>
</dbReference>
<feature type="domain" description="MAM" evidence="3">
    <location>
        <begin position="899"/>
        <end position="1067"/>
    </location>
</feature>
<evidence type="ECO:0000313" key="5">
    <source>
        <dbReference type="EMBL" id="MFC4635136.1"/>
    </source>
</evidence>
<dbReference type="NCBIfam" id="TIGR04183">
    <property type="entry name" value="Por_Secre_tail"/>
    <property type="match status" value="1"/>
</dbReference>
<dbReference type="CDD" id="cd06263">
    <property type="entry name" value="MAM"/>
    <property type="match status" value="2"/>
</dbReference>
<dbReference type="Pfam" id="PF00041">
    <property type="entry name" value="fn3"/>
    <property type="match status" value="2"/>
</dbReference>
<dbReference type="InterPro" id="IPR026444">
    <property type="entry name" value="Secre_tail"/>
</dbReference>
<dbReference type="InterPro" id="IPR013320">
    <property type="entry name" value="ConA-like_dom_sf"/>
</dbReference>
<feature type="domain" description="MAM" evidence="3">
    <location>
        <begin position="630"/>
        <end position="795"/>
    </location>
</feature>
<dbReference type="EMBL" id="JBHSFV010000009">
    <property type="protein sequence ID" value="MFC4635136.1"/>
    <property type="molecule type" value="Genomic_DNA"/>
</dbReference>
<dbReference type="SUPFAM" id="SSF49265">
    <property type="entry name" value="Fibronectin type III"/>
    <property type="match status" value="1"/>
</dbReference>
<dbReference type="Proteomes" id="UP001596043">
    <property type="component" value="Unassembled WGS sequence"/>
</dbReference>
<comment type="caution">
    <text evidence="5">The sequence shown here is derived from an EMBL/GenBank/DDBJ whole genome shotgun (WGS) entry which is preliminary data.</text>
</comment>
<dbReference type="Pfam" id="PF18962">
    <property type="entry name" value="Por_Secre_tail"/>
    <property type="match status" value="1"/>
</dbReference>
<feature type="domain" description="Fibronectin type-III" evidence="4">
    <location>
        <begin position="797"/>
        <end position="885"/>
    </location>
</feature>
<evidence type="ECO:0000256" key="1">
    <source>
        <dbReference type="ARBA" id="ARBA00022729"/>
    </source>
</evidence>
<evidence type="ECO:0000259" key="4">
    <source>
        <dbReference type="PROSITE" id="PS50853"/>
    </source>
</evidence>
<dbReference type="PANTHER" id="PTHR23282">
    <property type="entry name" value="APICAL ENDOSOMAL GLYCOPROTEIN PRECURSOR"/>
    <property type="match status" value="1"/>
</dbReference>
<dbReference type="InterPro" id="IPR051560">
    <property type="entry name" value="MAM_domain-containing"/>
</dbReference>
<feature type="chain" id="PRO_5047539611" evidence="2">
    <location>
        <begin position="20"/>
        <end position="1260"/>
    </location>
</feature>
<protein>
    <submittedName>
        <fullName evidence="5">T9SS type A sorting domain-containing protein</fullName>
    </submittedName>
</protein>
<reference evidence="6" key="1">
    <citation type="journal article" date="2019" name="Int. J. Syst. Evol. Microbiol.">
        <title>The Global Catalogue of Microorganisms (GCM) 10K type strain sequencing project: providing services to taxonomists for standard genome sequencing and annotation.</title>
        <authorList>
            <consortium name="The Broad Institute Genomics Platform"/>
            <consortium name="The Broad Institute Genome Sequencing Center for Infectious Disease"/>
            <person name="Wu L."/>
            <person name="Ma J."/>
        </authorList>
    </citation>
    <scope>NUCLEOTIDE SEQUENCE [LARGE SCALE GENOMIC DNA]</scope>
    <source>
        <strain evidence="6">YJ-61-S</strain>
    </source>
</reference>
<evidence type="ECO:0000259" key="3">
    <source>
        <dbReference type="PROSITE" id="PS50060"/>
    </source>
</evidence>
<gene>
    <name evidence="5" type="ORF">ACFO3O_14580</name>
</gene>
<feature type="signal peptide" evidence="2">
    <location>
        <begin position="1"/>
        <end position="19"/>
    </location>
</feature>
<feature type="domain" description="Fibronectin type-III" evidence="4">
    <location>
        <begin position="530"/>
        <end position="618"/>
    </location>
</feature>